<dbReference type="SUPFAM" id="SSF140500">
    <property type="entry name" value="BAS1536-like"/>
    <property type="match status" value="1"/>
</dbReference>
<name>A0ABW4LLG2_9BACI</name>
<evidence type="ECO:0000313" key="1">
    <source>
        <dbReference type="EMBL" id="MFD1735251.1"/>
    </source>
</evidence>
<keyword evidence="2" id="KW-1185">Reference proteome</keyword>
<gene>
    <name evidence="1" type="ORF">ACFSCX_01610</name>
</gene>
<dbReference type="InterPro" id="IPR036638">
    <property type="entry name" value="HLH_DNA-bd_sf"/>
</dbReference>
<dbReference type="PANTHER" id="PTHR41263:SF1">
    <property type="entry name" value="ASPARTYL-PHOSPHATE PHOSPHATASE YISI"/>
    <property type="match status" value="1"/>
</dbReference>
<dbReference type="Pfam" id="PF09388">
    <property type="entry name" value="SpoOE-like"/>
    <property type="match status" value="1"/>
</dbReference>
<dbReference type="PANTHER" id="PTHR41263">
    <property type="entry name" value="ASPARTYL-PHOSPHATE PHOSPHATASE YISI"/>
    <property type="match status" value="1"/>
</dbReference>
<accession>A0ABW4LLG2</accession>
<reference evidence="2" key="1">
    <citation type="journal article" date="2019" name="Int. J. Syst. Evol. Microbiol.">
        <title>The Global Catalogue of Microorganisms (GCM) 10K type strain sequencing project: providing services to taxonomists for standard genome sequencing and annotation.</title>
        <authorList>
            <consortium name="The Broad Institute Genomics Platform"/>
            <consortium name="The Broad Institute Genome Sequencing Center for Infectious Disease"/>
            <person name="Wu L."/>
            <person name="Ma J."/>
        </authorList>
    </citation>
    <scope>NUCLEOTIDE SEQUENCE [LARGE SCALE GENOMIC DNA]</scope>
    <source>
        <strain evidence="2">CCUG 49339</strain>
    </source>
</reference>
<evidence type="ECO:0000313" key="2">
    <source>
        <dbReference type="Proteomes" id="UP001597214"/>
    </source>
</evidence>
<dbReference type="RefSeq" id="WP_377926354.1">
    <property type="nucleotide sequence ID" value="NZ_JBHUEM010000003.1"/>
</dbReference>
<dbReference type="Proteomes" id="UP001597214">
    <property type="component" value="Unassembled WGS sequence"/>
</dbReference>
<dbReference type="Gene3D" id="4.10.280.10">
    <property type="entry name" value="Helix-loop-helix DNA-binding domain"/>
    <property type="match status" value="1"/>
</dbReference>
<dbReference type="EMBL" id="JBHUEM010000003">
    <property type="protein sequence ID" value="MFD1735251.1"/>
    <property type="molecule type" value="Genomic_DNA"/>
</dbReference>
<proteinExistence type="predicted"/>
<comment type="caution">
    <text evidence="1">The sequence shown here is derived from an EMBL/GenBank/DDBJ whole genome shotgun (WGS) entry which is preliminary data.</text>
</comment>
<sequence>MLEVMIEEKRKKMIFLALEFGLTAEETVICSQELDELINKKLGI</sequence>
<dbReference type="InterPro" id="IPR037208">
    <property type="entry name" value="Spo0E-like_sf"/>
</dbReference>
<organism evidence="1 2">
    <name type="scientific">Bacillus salitolerans</name>
    <dbReference type="NCBI Taxonomy" id="1437434"/>
    <lineage>
        <taxon>Bacteria</taxon>
        <taxon>Bacillati</taxon>
        <taxon>Bacillota</taxon>
        <taxon>Bacilli</taxon>
        <taxon>Bacillales</taxon>
        <taxon>Bacillaceae</taxon>
        <taxon>Bacillus</taxon>
    </lineage>
</organism>
<dbReference type="InterPro" id="IPR053028">
    <property type="entry name" value="Spo0E-like_phosphatase"/>
</dbReference>
<dbReference type="InterPro" id="IPR018540">
    <property type="entry name" value="Spo0E-like"/>
</dbReference>
<protein>
    <submittedName>
        <fullName evidence="1">Aspartyl-phosphate phosphatase Spo0E family protein</fullName>
    </submittedName>
</protein>